<dbReference type="Proteomes" id="UP000006591">
    <property type="component" value="Chromosome 7"/>
</dbReference>
<proteinExistence type="predicted"/>
<evidence type="ECO:0000313" key="3">
    <source>
        <dbReference type="Proteomes" id="UP000006591"/>
    </source>
</evidence>
<protein>
    <submittedName>
        <fullName evidence="2">Uncharacterized protein</fullName>
    </submittedName>
</protein>
<evidence type="ECO:0000256" key="1">
    <source>
        <dbReference type="SAM" id="Phobius"/>
    </source>
</evidence>
<evidence type="ECO:0000313" key="2">
    <source>
        <dbReference type="EnsemblPlants" id="ONIVA07G21060.1"/>
    </source>
</evidence>
<organism evidence="2">
    <name type="scientific">Oryza nivara</name>
    <name type="common">Indian wild rice</name>
    <name type="synonym">Oryza sativa f. spontanea</name>
    <dbReference type="NCBI Taxonomy" id="4536"/>
    <lineage>
        <taxon>Eukaryota</taxon>
        <taxon>Viridiplantae</taxon>
        <taxon>Streptophyta</taxon>
        <taxon>Embryophyta</taxon>
        <taxon>Tracheophyta</taxon>
        <taxon>Spermatophyta</taxon>
        <taxon>Magnoliopsida</taxon>
        <taxon>Liliopsida</taxon>
        <taxon>Poales</taxon>
        <taxon>Poaceae</taxon>
        <taxon>BOP clade</taxon>
        <taxon>Oryzoideae</taxon>
        <taxon>Oryzeae</taxon>
        <taxon>Oryzinae</taxon>
        <taxon>Oryza</taxon>
    </lineage>
</organism>
<keyword evidence="1" id="KW-1133">Transmembrane helix</keyword>
<reference evidence="2" key="1">
    <citation type="submission" date="2015-04" db="UniProtKB">
        <authorList>
            <consortium name="EnsemblPlants"/>
        </authorList>
    </citation>
    <scope>IDENTIFICATION</scope>
    <source>
        <strain evidence="2">SL10</strain>
    </source>
</reference>
<keyword evidence="1" id="KW-0472">Membrane</keyword>
<sequence>MDECVPDTDVNSCLLYSPAGLCTGGLCLTGCRGLVGIVTASIVTVASVIMFARVTWFVHKYMNQRKVKHRGLEDDILSCLDNEEAVGGEEDNDRRCSQGPARRGRDCLLRRRGRVAYMTTYVSLAGEKQQATPCDEDSMTSSDEANFTVASVSCSRIPNRACGQRAHRSHKSVLKA</sequence>
<keyword evidence="1" id="KW-0812">Transmembrane</keyword>
<dbReference type="AlphaFoldDB" id="A0A0E0I3S5"/>
<name>A0A0E0I3S5_ORYNI</name>
<keyword evidence="3" id="KW-1185">Reference proteome</keyword>
<reference evidence="2" key="2">
    <citation type="submission" date="2018-04" db="EMBL/GenBank/DDBJ databases">
        <title>OnivRS2 (Oryza nivara Reference Sequence Version 2).</title>
        <authorList>
            <person name="Zhang J."/>
            <person name="Kudrna D."/>
            <person name="Lee S."/>
            <person name="Talag J."/>
            <person name="Rajasekar S."/>
            <person name="Welchert J."/>
            <person name="Hsing Y.-I."/>
            <person name="Wing R.A."/>
        </authorList>
    </citation>
    <scope>NUCLEOTIDE SEQUENCE [LARGE SCALE GENOMIC DNA]</scope>
    <source>
        <strain evidence="2">SL10</strain>
    </source>
</reference>
<feature type="transmembrane region" description="Helical" evidence="1">
    <location>
        <begin position="34"/>
        <end position="58"/>
    </location>
</feature>
<dbReference type="Gramene" id="ONIVA07G21060.1">
    <property type="protein sequence ID" value="ONIVA07G21060.1"/>
    <property type="gene ID" value="ONIVA07G21060"/>
</dbReference>
<dbReference type="EnsemblPlants" id="ONIVA07G21060.1">
    <property type="protein sequence ID" value="ONIVA07G21060.1"/>
    <property type="gene ID" value="ONIVA07G21060"/>
</dbReference>
<dbReference type="HOGENOM" id="CLU_1527594_0_0_1"/>
<accession>A0A0E0I3S5</accession>